<dbReference type="Proteomes" id="UP000481421">
    <property type="component" value="Unassembled WGS sequence"/>
</dbReference>
<dbReference type="RefSeq" id="WP_164609283.1">
    <property type="nucleotide sequence ID" value="NZ_JAAIKE010000001.1"/>
</dbReference>
<evidence type="ECO:0000313" key="3">
    <source>
        <dbReference type="Proteomes" id="UP000481421"/>
    </source>
</evidence>
<accession>A0A6B3RJB9</accession>
<dbReference type="AlphaFoldDB" id="A0A6B3RJB9"/>
<sequence>MPSAAPQPCRICQAGQRISTFTFLVFGLGLAFAAADPAETPLRQGALAICAVLSCLAAIRFPIARMVGWYRERRLRRGPNPLRQVRKQNP</sequence>
<keyword evidence="1" id="KW-0812">Transmembrane</keyword>
<gene>
    <name evidence="2" type="ORF">G3572_03595</name>
</gene>
<name>A0A6B3RJB9_9RHOB</name>
<organism evidence="2 3">
    <name type="scientific">Pseudotabrizicola algicola</name>
    <dbReference type="NCBI Taxonomy" id="2709381"/>
    <lineage>
        <taxon>Bacteria</taxon>
        <taxon>Pseudomonadati</taxon>
        <taxon>Pseudomonadota</taxon>
        <taxon>Alphaproteobacteria</taxon>
        <taxon>Rhodobacterales</taxon>
        <taxon>Paracoccaceae</taxon>
        <taxon>Pseudotabrizicola</taxon>
    </lineage>
</organism>
<proteinExistence type="predicted"/>
<keyword evidence="1" id="KW-0472">Membrane</keyword>
<keyword evidence="1" id="KW-1133">Transmembrane helix</keyword>
<evidence type="ECO:0000313" key="2">
    <source>
        <dbReference type="EMBL" id="NEX45276.1"/>
    </source>
</evidence>
<protein>
    <submittedName>
        <fullName evidence="2">Uncharacterized protein</fullName>
    </submittedName>
</protein>
<keyword evidence="3" id="KW-1185">Reference proteome</keyword>
<dbReference type="EMBL" id="JAAIKE010000001">
    <property type="protein sequence ID" value="NEX45276.1"/>
    <property type="molecule type" value="Genomic_DNA"/>
</dbReference>
<reference evidence="2 3" key="1">
    <citation type="submission" date="2020-02" db="EMBL/GenBank/DDBJ databases">
        <title>Rhodobacter algicola sp. nov., isolated from microalga culture.</title>
        <authorList>
            <person name="Park C.-Y."/>
        </authorList>
    </citation>
    <scope>NUCLEOTIDE SEQUENCE [LARGE SCALE GENOMIC DNA]</scope>
    <source>
        <strain evidence="2 3">ETT8</strain>
    </source>
</reference>
<evidence type="ECO:0000256" key="1">
    <source>
        <dbReference type="SAM" id="Phobius"/>
    </source>
</evidence>
<feature type="transmembrane region" description="Helical" evidence="1">
    <location>
        <begin position="45"/>
        <end position="67"/>
    </location>
</feature>
<comment type="caution">
    <text evidence="2">The sequence shown here is derived from an EMBL/GenBank/DDBJ whole genome shotgun (WGS) entry which is preliminary data.</text>
</comment>